<keyword evidence="2" id="KW-0472">Membrane</keyword>
<dbReference type="Proteomes" id="UP000031523">
    <property type="component" value="Chromosome"/>
</dbReference>
<dbReference type="AlphaFoldDB" id="A0A0B5F881"/>
<accession>A0A0B5F881</accession>
<organism evidence="3 4">
    <name type="scientific">Streptomyces albus (strain ATCC 21838 / DSM 41398 / FERM P-419 / JCM 4703 / NBRC 107858)</name>
    <dbReference type="NCBI Taxonomy" id="1081613"/>
    <lineage>
        <taxon>Bacteria</taxon>
        <taxon>Bacillati</taxon>
        <taxon>Actinomycetota</taxon>
        <taxon>Actinomycetes</taxon>
        <taxon>Kitasatosporales</taxon>
        <taxon>Streptomycetaceae</taxon>
        <taxon>Streptomyces</taxon>
    </lineage>
</organism>
<evidence type="ECO:0000313" key="4">
    <source>
        <dbReference type="Proteomes" id="UP000031523"/>
    </source>
</evidence>
<dbReference type="EMBL" id="CP010519">
    <property type="protein sequence ID" value="AJE87066.1"/>
    <property type="molecule type" value="Genomic_DNA"/>
</dbReference>
<dbReference type="KEGG" id="sals:SLNWT_6690"/>
<dbReference type="Pfam" id="PF20087">
    <property type="entry name" value="DUF6479"/>
    <property type="match status" value="1"/>
</dbReference>
<evidence type="ECO:0000256" key="1">
    <source>
        <dbReference type="SAM" id="MobiDB-lite"/>
    </source>
</evidence>
<protein>
    <submittedName>
        <fullName evidence="3">Uncharacterized protein</fullName>
    </submittedName>
</protein>
<sequence length="82" mass="8456">MNSNSNTVLAASTGTSMFLIVIGIVVVLGLIGAFLAGRRRAAARRTASTPAGTGAQLSRGETQRGDTWQTPGDDPDQGHPHP</sequence>
<reference evidence="3 4" key="1">
    <citation type="submission" date="2015-01" db="EMBL/GenBank/DDBJ databases">
        <title>Enhanced salinomycin production by adjusting the supply of polyketide extender units in Streptomyce albus DSM 41398.</title>
        <authorList>
            <person name="Lu C."/>
        </authorList>
    </citation>
    <scope>NUCLEOTIDE SEQUENCE [LARGE SCALE GENOMIC DNA]</scope>
    <source>
        <strain evidence="4">ATCC 21838 / DSM 41398 / FERM P-419 / JCM 4703 / NBRC 107858</strain>
    </source>
</reference>
<keyword evidence="4" id="KW-1185">Reference proteome</keyword>
<feature type="transmembrane region" description="Helical" evidence="2">
    <location>
        <begin position="16"/>
        <end position="36"/>
    </location>
</feature>
<name>A0A0B5F881_STRA4</name>
<evidence type="ECO:0000256" key="2">
    <source>
        <dbReference type="SAM" id="Phobius"/>
    </source>
</evidence>
<feature type="region of interest" description="Disordered" evidence="1">
    <location>
        <begin position="41"/>
        <end position="82"/>
    </location>
</feature>
<keyword evidence="2" id="KW-1133">Transmembrane helix</keyword>
<feature type="compositionally biased region" description="Low complexity" evidence="1">
    <location>
        <begin position="44"/>
        <end position="55"/>
    </location>
</feature>
<evidence type="ECO:0000313" key="3">
    <source>
        <dbReference type="EMBL" id="AJE87066.1"/>
    </source>
</evidence>
<dbReference type="InterPro" id="IPR045513">
    <property type="entry name" value="DUF6479"/>
</dbReference>
<proteinExistence type="predicted"/>
<gene>
    <name evidence="3" type="ORF">SLNWT_6690</name>
</gene>
<keyword evidence="2" id="KW-0812">Transmembrane</keyword>